<dbReference type="Pfam" id="PF11716">
    <property type="entry name" value="MDMPI_N"/>
    <property type="match status" value="1"/>
</dbReference>
<comment type="caution">
    <text evidence="2">The sequence shown here is derived from an EMBL/GenBank/DDBJ whole genome shotgun (WGS) entry which is preliminary data.</text>
</comment>
<dbReference type="AlphaFoldDB" id="A0A3L8NXA2"/>
<dbReference type="SUPFAM" id="SSF109854">
    <property type="entry name" value="DinB/YfiT-like putative metalloenzymes"/>
    <property type="match status" value="1"/>
</dbReference>
<dbReference type="OrthoDB" id="154293at2"/>
<dbReference type="RefSeq" id="WP_121807392.1">
    <property type="nucleotide sequence ID" value="NZ_RDBE01000010.1"/>
</dbReference>
<dbReference type="InterPro" id="IPR024344">
    <property type="entry name" value="MDMPI_metal-binding"/>
</dbReference>
<name>A0A3L8NXA2_9ACTN</name>
<keyword evidence="3" id="KW-1185">Reference proteome</keyword>
<evidence type="ECO:0000313" key="3">
    <source>
        <dbReference type="Proteomes" id="UP000281708"/>
    </source>
</evidence>
<sequence length="199" mass="21715">MADTEWGDLYRTHVEAVSALAPGLGEAELATTVPATPQWTVHDVLRHMAGVPADVLAERTDGIPGPEWTQRAVDERRGAGIEELLAELNANTDAVAASLVDNPSPAIVWDIAVHHTDLHEALGKGRPPAAYWQPIVDALRSKVPADVEADDYELFRGLFSRRSRSQMQAWGRGQGRAPAERLDEMCIFGPREDDQPIPA</sequence>
<gene>
    <name evidence="2" type="ORF">D9V37_17380</name>
</gene>
<dbReference type="GO" id="GO:0046872">
    <property type="term" value="F:metal ion binding"/>
    <property type="evidence" value="ECO:0007669"/>
    <property type="project" value="InterPro"/>
</dbReference>
<reference evidence="2 3" key="1">
    <citation type="submission" date="2018-10" db="EMBL/GenBank/DDBJ databases">
        <title>Marmoricola sp. 4Q3S-7 whole genome shotgun sequence.</title>
        <authorList>
            <person name="Li F."/>
        </authorList>
    </citation>
    <scope>NUCLEOTIDE SEQUENCE [LARGE SCALE GENOMIC DNA]</scope>
    <source>
        <strain evidence="2 3">4Q3S-7</strain>
    </source>
</reference>
<dbReference type="Gene3D" id="1.20.120.450">
    <property type="entry name" value="dinb family like domain"/>
    <property type="match status" value="1"/>
</dbReference>
<accession>A0A3L8NXA2</accession>
<organism evidence="2 3">
    <name type="scientific">Nocardioides mangrovicus</name>
    <dbReference type="NCBI Taxonomy" id="2478913"/>
    <lineage>
        <taxon>Bacteria</taxon>
        <taxon>Bacillati</taxon>
        <taxon>Actinomycetota</taxon>
        <taxon>Actinomycetes</taxon>
        <taxon>Propionibacteriales</taxon>
        <taxon>Nocardioidaceae</taxon>
        <taxon>Nocardioides</taxon>
    </lineage>
</organism>
<evidence type="ECO:0000313" key="2">
    <source>
        <dbReference type="EMBL" id="RLV47886.1"/>
    </source>
</evidence>
<proteinExistence type="predicted"/>
<dbReference type="EMBL" id="RDBE01000010">
    <property type="protein sequence ID" value="RLV47886.1"/>
    <property type="molecule type" value="Genomic_DNA"/>
</dbReference>
<feature type="domain" description="Mycothiol-dependent maleylpyruvate isomerase metal-binding" evidence="1">
    <location>
        <begin position="13"/>
        <end position="113"/>
    </location>
</feature>
<dbReference type="Proteomes" id="UP000281708">
    <property type="component" value="Unassembled WGS sequence"/>
</dbReference>
<evidence type="ECO:0000259" key="1">
    <source>
        <dbReference type="Pfam" id="PF11716"/>
    </source>
</evidence>
<protein>
    <recommendedName>
        <fullName evidence="1">Mycothiol-dependent maleylpyruvate isomerase metal-binding domain-containing protein</fullName>
    </recommendedName>
</protein>
<dbReference type="InterPro" id="IPR034660">
    <property type="entry name" value="DinB/YfiT-like"/>
</dbReference>